<gene>
    <name evidence="1" type="ORF">AB0887_29145</name>
</gene>
<reference evidence="1 2" key="1">
    <citation type="submission" date="2024-06" db="EMBL/GenBank/DDBJ databases">
        <title>The Natural Products Discovery Center: Release of the First 8490 Sequenced Strains for Exploring Actinobacteria Biosynthetic Diversity.</title>
        <authorList>
            <person name="Kalkreuter E."/>
            <person name="Kautsar S.A."/>
            <person name="Yang D."/>
            <person name="Bader C.D."/>
            <person name="Teijaro C.N."/>
            <person name="Fluegel L."/>
            <person name="Davis C.M."/>
            <person name="Simpson J.R."/>
            <person name="Lauterbach L."/>
            <person name="Steele A.D."/>
            <person name="Gui C."/>
            <person name="Meng S."/>
            <person name="Li G."/>
            <person name="Viehrig K."/>
            <person name="Ye F."/>
            <person name="Su P."/>
            <person name="Kiefer A.F."/>
            <person name="Nichols A."/>
            <person name="Cepeda A.J."/>
            <person name="Yan W."/>
            <person name="Fan B."/>
            <person name="Jiang Y."/>
            <person name="Adhikari A."/>
            <person name="Zheng C.-J."/>
            <person name="Schuster L."/>
            <person name="Cowan T.M."/>
            <person name="Smanski M.J."/>
            <person name="Chevrette M.G."/>
            <person name="De Carvalho L.P.S."/>
            <person name="Shen B."/>
        </authorList>
    </citation>
    <scope>NUCLEOTIDE SEQUENCE [LARGE SCALE GENOMIC DNA]</scope>
    <source>
        <strain evidence="1 2">NPDC047833</strain>
    </source>
</reference>
<sequence length="343" mass="37076">MTPRWAAAQLVPLVRELRTVHGAPVVYLERGWLHGPHVDVIARPGPSGPLPWKALAARPQAPAIGTQEPLTERAYLAQAREFGRLEQVGPPYLPLAAHGTVTYVPAAEAGLGWPDRVMPLRELALARMTAPVVHCLESLAKDPGTALPRMAEAFTALASVHPFGAPHGVFSFRSHAEAFFVWAGPGADPRSAFRRRLDAERGVLRPVVERALSGGESAEAALWRSALSYGAGLFEASAVHGETTPALLDSLAGVQDDAGEEEPRSAFHTAVAEAGVTDRSAPWFLAYRLMINLFYRQLPLFGVSPMMRYYLCHAIAETVDDVTGVTWQERLSGRHRHGAEAAA</sequence>
<proteinExistence type="predicted"/>
<name>A0ABV3M2S4_9ACTN</name>
<evidence type="ECO:0000313" key="1">
    <source>
        <dbReference type="EMBL" id="MEW2365999.1"/>
    </source>
</evidence>
<dbReference type="Proteomes" id="UP001553843">
    <property type="component" value="Unassembled WGS sequence"/>
</dbReference>
<accession>A0ABV3M2S4</accession>
<keyword evidence="2" id="KW-1185">Reference proteome</keyword>
<comment type="caution">
    <text evidence="1">The sequence shown here is derived from an EMBL/GenBank/DDBJ whole genome shotgun (WGS) entry which is preliminary data.</text>
</comment>
<evidence type="ECO:0000313" key="2">
    <source>
        <dbReference type="Proteomes" id="UP001553843"/>
    </source>
</evidence>
<organism evidence="1 2">
    <name type="scientific">Streptomyces huasconensis</name>
    <dbReference type="NCBI Taxonomy" id="1854574"/>
    <lineage>
        <taxon>Bacteria</taxon>
        <taxon>Bacillati</taxon>
        <taxon>Actinomycetota</taxon>
        <taxon>Actinomycetes</taxon>
        <taxon>Kitasatosporales</taxon>
        <taxon>Streptomycetaceae</taxon>
        <taxon>Streptomyces</taxon>
    </lineage>
</organism>
<dbReference type="RefSeq" id="WP_359782779.1">
    <property type="nucleotide sequence ID" value="NZ_JBEYRR010000012.1"/>
</dbReference>
<protein>
    <submittedName>
        <fullName evidence="1">Uncharacterized protein</fullName>
    </submittedName>
</protein>
<dbReference type="EMBL" id="JBEYRS010000014">
    <property type="protein sequence ID" value="MEW2365999.1"/>
    <property type="molecule type" value="Genomic_DNA"/>
</dbReference>